<evidence type="ECO:0000313" key="1">
    <source>
        <dbReference type="EMBL" id="ABD88308.1"/>
    </source>
</evidence>
<protein>
    <recommendedName>
        <fullName evidence="2">DUF433 domain-containing protein</fullName>
    </recommendedName>
</protein>
<reference evidence="1" key="1">
    <citation type="submission" date="2006-03" db="EMBL/GenBank/DDBJ databases">
        <title>Complete sequence of Rhodopseudomonas palustris BisB18.</title>
        <authorList>
            <consortium name="US DOE Joint Genome Institute"/>
            <person name="Copeland A."/>
            <person name="Lucas S."/>
            <person name="Lapidus A."/>
            <person name="Barry K."/>
            <person name="Detter J.C."/>
            <person name="Glavina del Rio T."/>
            <person name="Hammon N."/>
            <person name="Israni S."/>
            <person name="Dalin E."/>
            <person name="Tice H."/>
            <person name="Pitluck S."/>
            <person name="Chain P."/>
            <person name="Malfatti S."/>
            <person name="Shin M."/>
            <person name="Vergez L."/>
            <person name="Schmutz J."/>
            <person name="Larimer F."/>
            <person name="Land M."/>
            <person name="Hauser L."/>
            <person name="Pelletier D.A."/>
            <person name="Kyrpides N."/>
            <person name="Anderson I."/>
            <person name="Oda Y."/>
            <person name="Harwood C.S."/>
            <person name="Richardson P."/>
        </authorList>
    </citation>
    <scope>NUCLEOTIDE SEQUENCE [LARGE SCALE GENOMIC DNA]</scope>
    <source>
        <strain evidence="1">BisB18</strain>
    </source>
</reference>
<dbReference type="PANTHER" id="PTHR34849">
    <property type="entry name" value="SSL5025 PROTEIN"/>
    <property type="match status" value="1"/>
</dbReference>
<dbReference type="PANTHER" id="PTHR34849:SF3">
    <property type="entry name" value="SSR2962 PROTEIN"/>
    <property type="match status" value="1"/>
</dbReference>
<dbReference type="EMBL" id="CP000301">
    <property type="protein sequence ID" value="ABD88308.1"/>
    <property type="molecule type" value="Genomic_DNA"/>
</dbReference>
<dbReference type="Pfam" id="PF04255">
    <property type="entry name" value="DUF433"/>
    <property type="match status" value="1"/>
</dbReference>
<proteinExistence type="predicted"/>
<dbReference type="eggNOG" id="COG2442">
    <property type="taxonomic scope" value="Bacteria"/>
</dbReference>
<dbReference type="SUPFAM" id="SSF46689">
    <property type="entry name" value="Homeodomain-like"/>
    <property type="match status" value="1"/>
</dbReference>
<dbReference type="KEGG" id="rpc:RPC_2760"/>
<evidence type="ECO:0008006" key="2">
    <source>
        <dbReference type="Google" id="ProtNLM"/>
    </source>
</evidence>
<gene>
    <name evidence="1" type="ordered locus">RPC_2760</name>
</gene>
<dbReference type="InterPro" id="IPR036388">
    <property type="entry name" value="WH-like_DNA-bd_sf"/>
</dbReference>
<name>Q213X8_RHOPB</name>
<dbReference type="STRING" id="316056.RPC_2760"/>
<organism evidence="1">
    <name type="scientific">Rhodopseudomonas palustris (strain BisB18)</name>
    <dbReference type="NCBI Taxonomy" id="316056"/>
    <lineage>
        <taxon>Bacteria</taxon>
        <taxon>Pseudomonadati</taxon>
        <taxon>Pseudomonadota</taxon>
        <taxon>Alphaproteobacteria</taxon>
        <taxon>Hyphomicrobiales</taxon>
        <taxon>Nitrobacteraceae</taxon>
        <taxon>Rhodopseudomonas</taxon>
    </lineage>
</organism>
<dbReference type="AlphaFoldDB" id="Q213X8"/>
<sequence>MSDLLTRITIDPDVLHGRPCIRGLRISVADILGQLSAGASRDDILRDYPYLENADIDAALAFAAKQADHPVIAA</sequence>
<accession>Q213X8</accession>
<dbReference type="HOGENOM" id="CLU_126005_2_0_5"/>
<dbReference type="InterPro" id="IPR009057">
    <property type="entry name" value="Homeodomain-like_sf"/>
</dbReference>
<dbReference type="InterPro" id="IPR007367">
    <property type="entry name" value="DUF433"/>
</dbReference>
<dbReference type="Gene3D" id="1.10.10.10">
    <property type="entry name" value="Winged helix-like DNA-binding domain superfamily/Winged helix DNA-binding domain"/>
    <property type="match status" value="1"/>
</dbReference>
<dbReference type="OrthoDB" id="200074at2"/>
<dbReference type="RefSeq" id="WP_011473204.1">
    <property type="nucleotide sequence ID" value="NC_007925.1"/>
</dbReference>